<protein>
    <recommendedName>
        <fullName evidence="2">TTF-type domain-containing protein</fullName>
    </recommendedName>
</protein>
<dbReference type="SMART" id="SM00597">
    <property type="entry name" value="ZnF_TTF"/>
    <property type="match status" value="1"/>
</dbReference>
<sequence>MKNKSILDYWNKGRKSQKSSTPSSPLSREPQEANQNEQDDEHLSQLDNQSEEKSPFIPSQNQDVEDELDLLPHDPGKRKPIASYPVNDRDVVRRGFIDKKACRPIPKEDFPQTLEGTKMRRFKAYWYDRYDWLEYSEQNDAAFCFVCYLFRDYTSSPNNDSFVDGGFKNWKKSLERFEKHVGGVGSAHNEAKEKFDLFINKKTSIMEKVDKISSETKTLYKARLVYTLQCLRFLLKQGLAFRGHNENEASNNKGNFRELLEWLAGRCESVAKIVLTSAPGNHQVTSPKIQKDLIKCCAKETTRLIIEDLDNDFFAILADESGDVSHKEQLALCLRYVNKKGSVCERFLGVVKVCDTTSMTLMDSIKELLDEYSLSMSNIRGQGYDGASNMRGELNGLRNLIMRNNPYAYYVHCFAHQLQLTLVAVAKENCECAKFFMHLGIVLNVIGSSCKRMELVREVQARKVLEALELGEIESGQELNQELGLGRPGDTRWGSHFKSISNLIILFPTIVEVLEKIGSSSKCVDDRAKAQIAIDHLESFDFIFMLHLMKVIFGYTNDLCQALQRRDQDIVNAMTIVDLTKDNLQIMRDDGWDNFFDMISDFCAKYDINVPNMDDCYAPLGRSRRFLDKVTNLHRFRVDMFMSVIDKQIQELRSRFDETSMELLLCMACLSPDNLFSSFDKKKVLKLAKFYPKEFSSFDMEALAFQLDIFISNMRKDSRFHHLKNIGELLAKLIETNKHVSYPFVCLLLKLVLILPVATASVERVFSSMTFIKNKLRNRLGDKLLNHCLVTFIERDFFVQVSDDDIINRFQNLKSRRMVLD</sequence>
<gene>
    <name evidence="3" type="ORF">RND81_07G152400</name>
</gene>
<dbReference type="SUPFAM" id="SSF53098">
    <property type="entry name" value="Ribonuclease H-like"/>
    <property type="match status" value="1"/>
</dbReference>
<evidence type="ECO:0000313" key="3">
    <source>
        <dbReference type="EMBL" id="KAK9706804.1"/>
    </source>
</evidence>
<name>A0AAW1JRL8_SAPOF</name>
<evidence type="ECO:0000259" key="2">
    <source>
        <dbReference type="SMART" id="SM00597"/>
    </source>
</evidence>
<dbReference type="Proteomes" id="UP001443914">
    <property type="component" value="Unassembled WGS sequence"/>
</dbReference>
<dbReference type="Pfam" id="PF05699">
    <property type="entry name" value="Dimer_Tnp_hAT"/>
    <property type="match status" value="1"/>
</dbReference>
<organism evidence="3 4">
    <name type="scientific">Saponaria officinalis</name>
    <name type="common">Common soapwort</name>
    <name type="synonym">Lychnis saponaria</name>
    <dbReference type="NCBI Taxonomy" id="3572"/>
    <lineage>
        <taxon>Eukaryota</taxon>
        <taxon>Viridiplantae</taxon>
        <taxon>Streptophyta</taxon>
        <taxon>Embryophyta</taxon>
        <taxon>Tracheophyta</taxon>
        <taxon>Spermatophyta</taxon>
        <taxon>Magnoliopsida</taxon>
        <taxon>eudicotyledons</taxon>
        <taxon>Gunneridae</taxon>
        <taxon>Pentapetalae</taxon>
        <taxon>Caryophyllales</taxon>
        <taxon>Caryophyllaceae</taxon>
        <taxon>Caryophylleae</taxon>
        <taxon>Saponaria</taxon>
    </lineage>
</organism>
<comment type="caution">
    <text evidence="3">The sequence shown here is derived from an EMBL/GenBank/DDBJ whole genome shotgun (WGS) entry which is preliminary data.</text>
</comment>
<dbReference type="AlphaFoldDB" id="A0AAW1JRL8"/>
<dbReference type="InterPro" id="IPR025398">
    <property type="entry name" value="DUF4371"/>
</dbReference>
<feature type="domain" description="TTF-type" evidence="2">
    <location>
        <begin position="118"/>
        <end position="218"/>
    </location>
</feature>
<accession>A0AAW1JRL8</accession>
<dbReference type="PANTHER" id="PTHR11697:SF230">
    <property type="entry name" value="ZINC FINGER, MYM DOMAIN CONTAINING 1"/>
    <property type="match status" value="1"/>
</dbReference>
<evidence type="ECO:0000313" key="4">
    <source>
        <dbReference type="Proteomes" id="UP001443914"/>
    </source>
</evidence>
<reference evidence="3" key="1">
    <citation type="submission" date="2024-03" db="EMBL/GenBank/DDBJ databases">
        <title>WGS assembly of Saponaria officinalis var. Norfolk2.</title>
        <authorList>
            <person name="Jenkins J."/>
            <person name="Shu S."/>
            <person name="Grimwood J."/>
            <person name="Barry K."/>
            <person name="Goodstein D."/>
            <person name="Schmutz J."/>
            <person name="Leebens-Mack J."/>
            <person name="Osbourn A."/>
        </authorList>
    </citation>
    <scope>NUCLEOTIDE SEQUENCE [LARGE SCALE GENOMIC DNA]</scope>
    <source>
        <strain evidence="3">JIC</strain>
    </source>
</reference>
<keyword evidence="4" id="KW-1185">Reference proteome</keyword>
<feature type="region of interest" description="Disordered" evidence="1">
    <location>
        <begin position="1"/>
        <end position="62"/>
    </location>
</feature>
<evidence type="ECO:0000256" key="1">
    <source>
        <dbReference type="SAM" id="MobiDB-lite"/>
    </source>
</evidence>
<dbReference type="PANTHER" id="PTHR11697">
    <property type="entry name" value="GENERAL TRANSCRIPTION FACTOR 2-RELATED ZINC FINGER PROTEIN"/>
    <property type="match status" value="1"/>
</dbReference>
<dbReference type="InterPro" id="IPR008906">
    <property type="entry name" value="HATC_C_dom"/>
</dbReference>
<proteinExistence type="predicted"/>
<feature type="compositionally biased region" description="Low complexity" evidence="1">
    <location>
        <begin position="18"/>
        <end position="27"/>
    </location>
</feature>
<dbReference type="InterPro" id="IPR055298">
    <property type="entry name" value="AtLOH3-like"/>
</dbReference>
<dbReference type="GO" id="GO:0046983">
    <property type="term" value="F:protein dimerization activity"/>
    <property type="evidence" value="ECO:0007669"/>
    <property type="project" value="InterPro"/>
</dbReference>
<dbReference type="InterPro" id="IPR006580">
    <property type="entry name" value="Znf_TTF"/>
</dbReference>
<dbReference type="EMBL" id="JBDFQZ010000007">
    <property type="protein sequence ID" value="KAK9706804.1"/>
    <property type="molecule type" value="Genomic_DNA"/>
</dbReference>
<dbReference type="Pfam" id="PF14291">
    <property type="entry name" value="DUF4371"/>
    <property type="match status" value="1"/>
</dbReference>
<dbReference type="InterPro" id="IPR012337">
    <property type="entry name" value="RNaseH-like_sf"/>
</dbReference>